<dbReference type="EMBL" id="CP000157">
    <property type="protein sequence ID" value="ABC63066.1"/>
    <property type="molecule type" value="Genomic_DNA"/>
</dbReference>
<dbReference type="Proteomes" id="UP000008808">
    <property type="component" value="Chromosome"/>
</dbReference>
<keyword evidence="2" id="KW-1185">Reference proteome</keyword>
<evidence type="ECO:0000313" key="2">
    <source>
        <dbReference type="Proteomes" id="UP000008808"/>
    </source>
</evidence>
<organism evidence="1 2">
    <name type="scientific">Erythrobacter litoralis (strain HTCC2594)</name>
    <dbReference type="NCBI Taxonomy" id="314225"/>
    <lineage>
        <taxon>Bacteria</taxon>
        <taxon>Pseudomonadati</taxon>
        <taxon>Pseudomonadota</taxon>
        <taxon>Alphaproteobacteria</taxon>
        <taxon>Sphingomonadales</taxon>
        <taxon>Erythrobacteraceae</taxon>
        <taxon>Erythrobacter/Porphyrobacter group</taxon>
        <taxon>Erythrobacter</taxon>
    </lineage>
</organism>
<accession>Q2NB75</accession>
<dbReference type="HOGENOM" id="CLU_2522479_0_0_5"/>
<gene>
    <name evidence="1" type="ordered locus">ELI_04870</name>
</gene>
<proteinExistence type="predicted"/>
<evidence type="ECO:0000313" key="1">
    <source>
        <dbReference type="EMBL" id="ABC63066.1"/>
    </source>
</evidence>
<protein>
    <submittedName>
        <fullName evidence="1">Uncharacterized protein</fullName>
    </submittedName>
</protein>
<reference evidence="2" key="1">
    <citation type="journal article" date="2009" name="J. Bacteriol.">
        <title>Complete genome sequence of Erythrobacter litoralis HTCC2594.</title>
        <authorList>
            <person name="Oh H.M."/>
            <person name="Giovannoni S.J."/>
            <person name="Ferriera S."/>
            <person name="Johnson J."/>
            <person name="Cho J.C."/>
        </authorList>
    </citation>
    <scope>NUCLEOTIDE SEQUENCE [LARGE SCALE GENOMIC DNA]</scope>
    <source>
        <strain evidence="2">HTCC2594</strain>
    </source>
</reference>
<dbReference type="KEGG" id="eli:ELI_04870"/>
<dbReference type="STRING" id="314225.ELI_04870"/>
<dbReference type="AlphaFoldDB" id="Q2NB75"/>
<name>Q2NB75_ERYLH</name>
<sequence>MHCIASHPPALLVTERQMCSPLQEDHMDLNQLFYHHQLALMSAGVVSPDNTSLVDHYARKIRNYRRDSGLAIGGGWQTVRKAAR</sequence>